<evidence type="ECO:0000313" key="8">
    <source>
        <dbReference type="EMBL" id="KAH0615669.1"/>
    </source>
</evidence>
<evidence type="ECO:0000259" key="7">
    <source>
        <dbReference type="SMART" id="SM00423"/>
    </source>
</evidence>
<keyword evidence="6" id="KW-1133">Transmembrane helix</keyword>
<evidence type="ECO:0000256" key="6">
    <source>
        <dbReference type="SAM" id="Phobius"/>
    </source>
</evidence>
<dbReference type="Gene3D" id="3.30.1680.10">
    <property type="entry name" value="ligand-binding face of the semaphorins, domain 2"/>
    <property type="match status" value="1"/>
</dbReference>
<keyword evidence="2 6" id="KW-0472">Membrane</keyword>
<feature type="compositionally biased region" description="Polar residues" evidence="5">
    <location>
        <begin position="263"/>
        <end position="277"/>
    </location>
</feature>
<comment type="subcellular location">
    <subcellularLocation>
        <location evidence="1">Membrane</location>
    </subcellularLocation>
</comment>
<evidence type="ECO:0000256" key="4">
    <source>
        <dbReference type="ARBA" id="ARBA00023180"/>
    </source>
</evidence>
<dbReference type="Proteomes" id="UP000826234">
    <property type="component" value="Unassembled WGS sequence"/>
</dbReference>
<dbReference type="InterPro" id="IPR045791">
    <property type="entry name" value="Sema4F_C"/>
</dbReference>
<dbReference type="SUPFAM" id="SSF101912">
    <property type="entry name" value="Sema domain"/>
    <property type="match status" value="1"/>
</dbReference>
<keyword evidence="9" id="KW-1185">Reference proteome</keyword>
<name>A0ABQ7SEB0_PHRPL</name>
<comment type="caution">
    <text evidence="8">The sequence shown here is derived from an EMBL/GenBank/DDBJ whole genome shotgun (WGS) entry which is preliminary data.</text>
</comment>
<feature type="domain" description="PSI" evidence="7">
    <location>
        <begin position="65"/>
        <end position="115"/>
    </location>
</feature>
<dbReference type="SMART" id="SM00423">
    <property type="entry name" value="PSI"/>
    <property type="match status" value="1"/>
</dbReference>
<evidence type="ECO:0000256" key="5">
    <source>
        <dbReference type="SAM" id="MobiDB-lite"/>
    </source>
</evidence>
<keyword evidence="6" id="KW-0812">Transmembrane</keyword>
<reference evidence="8 9" key="1">
    <citation type="journal article" date="2022" name="Gigascience">
        <title>A chromosome-level genome assembly and annotation of the desert horned lizard, Phrynosoma platyrhinos, provides insight into chromosomal rearrangements among reptiles.</title>
        <authorList>
            <person name="Koochekian N."/>
            <person name="Ascanio A."/>
            <person name="Farleigh K."/>
            <person name="Card D.C."/>
            <person name="Schield D.R."/>
            <person name="Castoe T.A."/>
            <person name="Jezkova T."/>
        </authorList>
    </citation>
    <scope>NUCLEOTIDE SEQUENCE [LARGE SCALE GENOMIC DNA]</scope>
    <source>
        <strain evidence="8">NK-2021</strain>
    </source>
</reference>
<evidence type="ECO:0000256" key="2">
    <source>
        <dbReference type="ARBA" id="ARBA00023136"/>
    </source>
</evidence>
<sequence>MAQHFSAEGVSNFSIFQVDSHLRMLYVGAKDAIFALPFGSIGQRAKKNWLYVASDTEVTQIATSTCHMYRTCWDCILSRDPACAWSRELEACRDHRGEAGLIQDMAAVNVVALCAAEKKEVPPAVEVPVLPSARVVLPCRPDSAWSRCEWQMPSQDTSAYVVRRDGLEFTTAAATLGEYSCRCVESGVSSVVAAYSVVSGGPGLPGASRSAERSYSVLVGILCFVLGVIVSGGCLLLHERRRRERLQRELICRERNGLDLMQSTTTSCSHEPQTPSSPEDERHPLATSKKNGGLNGYPHLYINELDTDQARIYLTGVPLAKCDETSI</sequence>
<feature type="transmembrane region" description="Helical" evidence="6">
    <location>
        <begin position="215"/>
        <end position="238"/>
    </location>
</feature>
<protein>
    <recommendedName>
        <fullName evidence="7">PSI domain-containing protein</fullName>
    </recommendedName>
</protein>
<dbReference type="InterPro" id="IPR002165">
    <property type="entry name" value="Plexin_repeat"/>
</dbReference>
<organism evidence="8 9">
    <name type="scientific">Phrynosoma platyrhinos</name>
    <name type="common">Desert horned lizard</name>
    <dbReference type="NCBI Taxonomy" id="52577"/>
    <lineage>
        <taxon>Eukaryota</taxon>
        <taxon>Metazoa</taxon>
        <taxon>Chordata</taxon>
        <taxon>Craniata</taxon>
        <taxon>Vertebrata</taxon>
        <taxon>Euteleostomi</taxon>
        <taxon>Lepidosauria</taxon>
        <taxon>Squamata</taxon>
        <taxon>Bifurcata</taxon>
        <taxon>Unidentata</taxon>
        <taxon>Episquamata</taxon>
        <taxon>Toxicofera</taxon>
        <taxon>Iguania</taxon>
        <taxon>Phrynosomatidae</taxon>
        <taxon>Phrynosomatinae</taxon>
        <taxon>Phrynosoma</taxon>
    </lineage>
</organism>
<gene>
    <name evidence="8" type="ORF">JD844_025968</name>
</gene>
<evidence type="ECO:0000313" key="9">
    <source>
        <dbReference type="Proteomes" id="UP000826234"/>
    </source>
</evidence>
<feature type="region of interest" description="Disordered" evidence="5">
    <location>
        <begin position="263"/>
        <end position="292"/>
    </location>
</feature>
<dbReference type="SUPFAM" id="SSF103575">
    <property type="entry name" value="Plexin repeat"/>
    <property type="match status" value="1"/>
</dbReference>
<evidence type="ECO:0000256" key="3">
    <source>
        <dbReference type="ARBA" id="ARBA00023157"/>
    </source>
</evidence>
<dbReference type="InterPro" id="IPR016201">
    <property type="entry name" value="PSI"/>
</dbReference>
<dbReference type="Pfam" id="PF01437">
    <property type="entry name" value="PSI"/>
    <property type="match status" value="1"/>
</dbReference>
<proteinExistence type="predicted"/>
<dbReference type="Pfam" id="PF19428">
    <property type="entry name" value="Sema4F_C"/>
    <property type="match status" value="1"/>
</dbReference>
<evidence type="ECO:0000256" key="1">
    <source>
        <dbReference type="ARBA" id="ARBA00004370"/>
    </source>
</evidence>
<accession>A0ABQ7SEB0</accession>
<dbReference type="InterPro" id="IPR036352">
    <property type="entry name" value="Semap_dom_sf"/>
</dbReference>
<dbReference type="PANTHER" id="PTHR11036">
    <property type="entry name" value="SEMAPHORIN"/>
    <property type="match status" value="1"/>
</dbReference>
<dbReference type="EMBL" id="JAIPUX010005290">
    <property type="protein sequence ID" value="KAH0615669.1"/>
    <property type="molecule type" value="Genomic_DNA"/>
</dbReference>
<keyword evidence="3" id="KW-1015">Disulfide bond</keyword>
<dbReference type="InterPro" id="IPR027231">
    <property type="entry name" value="Semaphorin"/>
</dbReference>
<keyword evidence="4" id="KW-0325">Glycoprotein</keyword>
<dbReference type="PANTHER" id="PTHR11036:SF72">
    <property type="entry name" value="SEMAPHORIN-4F"/>
    <property type="match status" value="1"/>
</dbReference>